<proteinExistence type="predicted"/>
<sequence length="164" mass="18908">MRARFLIAFLAAASLTAAPVNDVPDRYATDQRIARITYKAACRISKYDCVRPAPRVRRSPVVGDNDARGAYWSNSTVVWLDRDLKGTQLWLTIFHEQVHYLQVGNTVDANGFDRFMTCIMEREALDFVNEYARELNKPTFVRTVKVWRELYKCNPKKSNTGMSH</sequence>
<dbReference type="AlphaFoldDB" id="A0A0F9LT65"/>
<comment type="caution">
    <text evidence="1">The sequence shown here is derived from an EMBL/GenBank/DDBJ whole genome shotgun (WGS) entry which is preliminary data.</text>
</comment>
<name>A0A0F9LT65_9ZZZZ</name>
<organism evidence="1">
    <name type="scientific">marine sediment metagenome</name>
    <dbReference type="NCBI Taxonomy" id="412755"/>
    <lineage>
        <taxon>unclassified sequences</taxon>
        <taxon>metagenomes</taxon>
        <taxon>ecological metagenomes</taxon>
    </lineage>
</organism>
<reference evidence="1" key="1">
    <citation type="journal article" date="2015" name="Nature">
        <title>Complex archaea that bridge the gap between prokaryotes and eukaryotes.</title>
        <authorList>
            <person name="Spang A."/>
            <person name="Saw J.H."/>
            <person name="Jorgensen S.L."/>
            <person name="Zaremba-Niedzwiedzka K."/>
            <person name="Martijn J."/>
            <person name="Lind A.E."/>
            <person name="van Eijk R."/>
            <person name="Schleper C."/>
            <person name="Guy L."/>
            <person name="Ettema T.J."/>
        </authorList>
    </citation>
    <scope>NUCLEOTIDE SEQUENCE</scope>
</reference>
<dbReference type="EMBL" id="LAZR01005636">
    <property type="protein sequence ID" value="KKM98319.1"/>
    <property type="molecule type" value="Genomic_DNA"/>
</dbReference>
<accession>A0A0F9LT65</accession>
<protein>
    <submittedName>
        <fullName evidence="1">Uncharacterized protein</fullName>
    </submittedName>
</protein>
<evidence type="ECO:0000313" key="1">
    <source>
        <dbReference type="EMBL" id="KKM98319.1"/>
    </source>
</evidence>
<gene>
    <name evidence="1" type="ORF">LCGC14_1159140</name>
</gene>